<evidence type="ECO:0008006" key="6">
    <source>
        <dbReference type="Google" id="ProtNLM"/>
    </source>
</evidence>
<evidence type="ECO:0000313" key="3">
    <source>
        <dbReference type="EMBL" id="KAF4357789.1"/>
    </source>
</evidence>
<evidence type="ECO:0000256" key="1">
    <source>
        <dbReference type="SAM" id="SignalP"/>
    </source>
</evidence>
<accession>A0A7J6ED72</accession>
<dbReference type="InterPro" id="IPR052929">
    <property type="entry name" value="RNase_H-like_EbsB-rel"/>
</dbReference>
<evidence type="ECO:0000313" key="2">
    <source>
        <dbReference type="EMBL" id="KAF4356261.1"/>
    </source>
</evidence>
<dbReference type="EMBL" id="JAATIP010000254">
    <property type="protein sequence ID" value="KAF4356261.1"/>
    <property type="molecule type" value="Genomic_DNA"/>
</dbReference>
<keyword evidence="5" id="KW-1185">Reference proteome</keyword>
<proteinExistence type="predicted"/>
<evidence type="ECO:0000313" key="5">
    <source>
        <dbReference type="Proteomes" id="UP000583929"/>
    </source>
</evidence>
<feature type="signal peptide" evidence="1">
    <location>
        <begin position="1"/>
        <end position="17"/>
    </location>
</feature>
<dbReference type="Proteomes" id="UP000525078">
    <property type="component" value="Unassembled WGS sequence"/>
</dbReference>
<comment type="caution">
    <text evidence="2">The sequence shown here is derived from an EMBL/GenBank/DDBJ whole genome shotgun (WGS) entry which is preliminary data.</text>
</comment>
<name>A0A7J6ED72_CANSA</name>
<keyword evidence="1" id="KW-0732">Signal</keyword>
<dbReference type="AlphaFoldDB" id="A0A7J6ED72"/>
<dbReference type="EMBL" id="JAATIQ010000400">
    <property type="protein sequence ID" value="KAF4357789.1"/>
    <property type="molecule type" value="Genomic_DNA"/>
</dbReference>
<dbReference type="PANTHER" id="PTHR47074:SF11">
    <property type="entry name" value="REVERSE TRANSCRIPTASE-LIKE PROTEIN"/>
    <property type="match status" value="1"/>
</dbReference>
<feature type="chain" id="PRO_5033593410" description="RNase H type-1 domain-containing protein" evidence="1">
    <location>
        <begin position="18"/>
        <end position="100"/>
    </location>
</feature>
<reference evidence="4 5" key="1">
    <citation type="journal article" date="2020" name="bioRxiv">
        <title>Sequence and annotation of 42 cannabis genomes reveals extensive copy number variation in cannabinoid synthesis and pathogen resistance genes.</title>
        <authorList>
            <person name="Mckernan K.J."/>
            <person name="Helbert Y."/>
            <person name="Kane L.T."/>
            <person name="Ebling H."/>
            <person name="Zhang L."/>
            <person name="Liu B."/>
            <person name="Eaton Z."/>
            <person name="Mclaughlin S."/>
            <person name="Kingan S."/>
            <person name="Baybayan P."/>
            <person name="Concepcion G."/>
            <person name="Jordan M."/>
            <person name="Riva A."/>
            <person name="Barbazuk W."/>
            <person name="Harkins T."/>
        </authorList>
    </citation>
    <scope>NUCLEOTIDE SEQUENCE [LARGE SCALE GENOMIC DNA]</scope>
    <source>
        <strain evidence="4 5">cv. Jamaican Lion 4</strain>
        <strain evidence="3">Father</strain>
        <strain evidence="2">Mother</strain>
        <tissue evidence="2">Leaf</tissue>
    </source>
</reference>
<evidence type="ECO:0000313" key="4">
    <source>
        <dbReference type="Proteomes" id="UP000525078"/>
    </source>
</evidence>
<dbReference type="PANTHER" id="PTHR47074">
    <property type="entry name" value="BNAC02G40300D PROTEIN"/>
    <property type="match status" value="1"/>
</dbReference>
<dbReference type="Proteomes" id="UP000583929">
    <property type="component" value="Unassembled WGS sequence"/>
</dbReference>
<protein>
    <recommendedName>
        <fullName evidence="6">RNase H type-1 domain-containing protein</fullName>
    </recommendedName>
</protein>
<organism evidence="2 4">
    <name type="scientific">Cannabis sativa</name>
    <name type="common">Hemp</name>
    <name type="synonym">Marijuana</name>
    <dbReference type="NCBI Taxonomy" id="3483"/>
    <lineage>
        <taxon>Eukaryota</taxon>
        <taxon>Viridiplantae</taxon>
        <taxon>Streptophyta</taxon>
        <taxon>Embryophyta</taxon>
        <taxon>Tracheophyta</taxon>
        <taxon>Spermatophyta</taxon>
        <taxon>Magnoliopsida</taxon>
        <taxon>eudicotyledons</taxon>
        <taxon>Gunneridae</taxon>
        <taxon>Pentapetalae</taxon>
        <taxon>rosids</taxon>
        <taxon>fabids</taxon>
        <taxon>Rosales</taxon>
        <taxon>Cannabaceae</taxon>
        <taxon>Cannabis</taxon>
    </lineage>
</organism>
<sequence>MAIRMSIWGFYPWVGLSSLRWVLPPSGRLKLNVYAGLRTIDRMFGCGVVVRDHLGAGLALSTSLFVGSPSPSIIEALAFLNGLMLCVRMVYNNIEVESNC</sequence>
<gene>
    <name evidence="2" type="ORF">F8388_000708</name>
    <name evidence="3" type="ORF">G4B88_025024</name>
</gene>